<feature type="region of interest" description="Disordered" evidence="1">
    <location>
        <begin position="35"/>
        <end position="55"/>
    </location>
</feature>
<name>A0A7N2MLL9_QUELO</name>
<dbReference type="EnsemblPlants" id="QL09p050762:mrna">
    <property type="protein sequence ID" value="QL09p050762:mrna"/>
    <property type="gene ID" value="QL09p050762"/>
</dbReference>
<feature type="domain" description="C2H2-type" evidence="2">
    <location>
        <begin position="21"/>
        <end position="41"/>
    </location>
</feature>
<organism evidence="3 4">
    <name type="scientific">Quercus lobata</name>
    <name type="common">Valley oak</name>
    <dbReference type="NCBI Taxonomy" id="97700"/>
    <lineage>
        <taxon>Eukaryota</taxon>
        <taxon>Viridiplantae</taxon>
        <taxon>Streptophyta</taxon>
        <taxon>Embryophyta</taxon>
        <taxon>Tracheophyta</taxon>
        <taxon>Spermatophyta</taxon>
        <taxon>Magnoliopsida</taxon>
        <taxon>eudicotyledons</taxon>
        <taxon>Gunneridae</taxon>
        <taxon>Pentapetalae</taxon>
        <taxon>rosids</taxon>
        <taxon>fabids</taxon>
        <taxon>Fagales</taxon>
        <taxon>Fagaceae</taxon>
        <taxon>Quercus</taxon>
    </lineage>
</organism>
<dbReference type="InterPro" id="IPR013087">
    <property type="entry name" value="Znf_C2H2_type"/>
</dbReference>
<dbReference type="InParanoid" id="A0A7N2MLL9"/>
<keyword evidence="4" id="KW-1185">Reference proteome</keyword>
<sequence length="162" mass="17857">MQSKEDDITEPNTLRNRFNKCRNCGAPFNAGETFAAHSEGHSSGPSQRDDEGGSGSRVLILPGVDDTLVLLAVLLNCNYCCRFSNGSVDYYGTHMAQYIFSFMDCSSTASTKERDLCEGPVPRLDTCLFMLFPITTLVIANIIVEEECELIHESEHNPPIKG</sequence>
<proteinExistence type="predicted"/>
<reference evidence="3" key="2">
    <citation type="submission" date="2021-01" db="UniProtKB">
        <authorList>
            <consortium name="EnsemblPlants"/>
        </authorList>
    </citation>
    <scope>IDENTIFICATION</scope>
</reference>
<evidence type="ECO:0000259" key="2">
    <source>
        <dbReference type="PROSITE" id="PS00028"/>
    </source>
</evidence>
<evidence type="ECO:0000313" key="4">
    <source>
        <dbReference type="Proteomes" id="UP000594261"/>
    </source>
</evidence>
<dbReference type="PROSITE" id="PS00028">
    <property type="entry name" value="ZINC_FINGER_C2H2_1"/>
    <property type="match status" value="1"/>
</dbReference>
<accession>A0A7N2MLL9</accession>
<reference evidence="3 4" key="1">
    <citation type="journal article" date="2016" name="G3 (Bethesda)">
        <title>First Draft Assembly and Annotation of the Genome of a California Endemic Oak Quercus lobata Nee (Fagaceae).</title>
        <authorList>
            <person name="Sork V.L."/>
            <person name="Fitz-Gibbon S.T."/>
            <person name="Puiu D."/>
            <person name="Crepeau M."/>
            <person name="Gugger P.F."/>
            <person name="Sherman R."/>
            <person name="Stevens K."/>
            <person name="Langley C.H."/>
            <person name="Pellegrini M."/>
            <person name="Salzberg S.L."/>
        </authorList>
    </citation>
    <scope>NUCLEOTIDE SEQUENCE [LARGE SCALE GENOMIC DNA]</scope>
    <source>
        <strain evidence="3 4">cv. SW786</strain>
    </source>
</reference>
<dbReference type="AlphaFoldDB" id="A0A7N2MLL9"/>
<evidence type="ECO:0000256" key="1">
    <source>
        <dbReference type="SAM" id="MobiDB-lite"/>
    </source>
</evidence>
<dbReference type="EMBL" id="LRBV02000009">
    <property type="status" value="NOT_ANNOTATED_CDS"/>
    <property type="molecule type" value="Genomic_DNA"/>
</dbReference>
<evidence type="ECO:0000313" key="3">
    <source>
        <dbReference type="EnsemblPlants" id="QL09p050762:mrna"/>
    </source>
</evidence>
<dbReference type="Proteomes" id="UP000594261">
    <property type="component" value="Chromosome 9"/>
</dbReference>
<protein>
    <recommendedName>
        <fullName evidence="2">C2H2-type domain-containing protein</fullName>
    </recommendedName>
</protein>
<dbReference type="Gramene" id="QL09p050762:mrna">
    <property type="protein sequence ID" value="QL09p050762:mrna"/>
    <property type="gene ID" value="QL09p050762"/>
</dbReference>